<sequence>MNNIPSTIASLELAQIGWVVADIQAAVNFLTNALGI</sequence>
<proteinExistence type="predicted"/>
<keyword evidence="2" id="KW-1185">Reference proteome</keyword>
<evidence type="ECO:0000313" key="2">
    <source>
        <dbReference type="Proteomes" id="UP000198598"/>
    </source>
</evidence>
<name>A0A1I1KSC4_9BACT</name>
<accession>A0A1I1KSC4</accession>
<organism evidence="1 2">
    <name type="scientific">Spirosoma endophyticum</name>
    <dbReference type="NCBI Taxonomy" id="662367"/>
    <lineage>
        <taxon>Bacteria</taxon>
        <taxon>Pseudomonadati</taxon>
        <taxon>Bacteroidota</taxon>
        <taxon>Cytophagia</taxon>
        <taxon>Cytophagales</taxon>
        <taxon>Cytophagaceae</taxon>
        <taxon>Spirosoma</taxon>
    </lineage>
</organism>
<dbReference type="EMBL" id="FOLQ01000002">
    <property type="protein sequence ID" value="SFC63709.1"/>
    <property type="molecule type" value="Genomic_DNA"/>
</dbReference>
<evidence type="ECO:0000313" key="1">
    <source>
        <dbReference type="EMBL" id="SFC63709.1"/>
    </source>
</evidence>
<gene>
    <name evidence="1" type="ORF">SAMN05216167_10239</name>
</gene>
<dbReference type="AlphaFoldDB" id="A0A1I1KSC4"/>
<protein>
    <submittedName>
        <fullName evidence="1">Uncharacterized protein</fullName>
    </submittedName>
</protein>
<dbReference type="Proteomes" id="UP000198598">
    <property type="component" value="Unassembled WGS sequence"/>
</dbReference>
<reference evidence="1 2" key="1">
    <citation type="submission" date="2016-10" db="EMBL/GenBank/DDBJ databases">
        <authorList>
            <person name="de Groot N.N."/>
        </authorList>
    </citation>
    <scope>NUCLEOTIDE SEQUENCE [LARGE SCALE GENOMIC DNA]</scope>
    <source>
        <strain evidence="1 2">DSM 26130</strain>
    </source>
</reference>
<dbReference type="RefSeq" id="WP_143100636.1">
    <property type="nucleotide sequence ID" value="NZ_FOLQ01000002.1"/>
</dbReference>